<dbReference type="GeneID" id="70223470"/>
<proteinExistence type="predicted"/>
<dbReference type="Proteomes" id="UP000720189">
    <property type="component" value="Unassembled WGS sequence"/>
</dbReference>
<reference evidence="1" key="1">
    <citation type="journal article" date="2021" name="Nat. Commun.">
        <title>Genetic determinants of endophytism in the Arabidopsis root mycobiome.</title>
        <authorList>
            <person name="Mesny F."/>
            <person name="Miyauchi S."/>
            <person name="Thiergart T."/>
            <person name="Pickel B."/>
            <person name="Atanasova L."/>
            <person name="Karlsson M."/>
            <person name="Huettel B."/>
            <person name="Barry K.W."/>
            <person name="Haridas S."/>
            <person name="Chen C."/>
            <person name="Bauer D."/>
            <person name="Andreopoulos W."/>
            <person name="Pangilinan J."/>
            <person name="LaButti K."/>
            <person name="Riley R."/>
            <person name="Lipzen A."/>
            <person name="Clum A."/>
            <person name="Drula E."/>
            <person name="Henrissat B."/>
            <person name="Kohler A."/>
            <person name="Grigoriev I.V."/>
            <person name="Martin F.M."/>
            <person name="Hacquard S."/>
        </authorList>
    </citation>
    <scope>NUCLEOTIDE SEQUENCE</scope>
    <source>
        <strain evidence="1">MPI-CAGE-AT-0023</strain>
    </source>
</reference>
<dbReference type="InterPro" id="IPR011990">
    <property type="entry name" value="TPR-like_helical_dom_sf"/>
</dbReference>
<dbReference type="EMBL" id="JAGMUX010000014">
    <property type="protein sequence ID" value="KAH7239940.1"/>
    <property type="molecule type" value="Genomic_DNA"/>
</dbReference>
<dbReference type="Gene3D" id="1.25.40.10">
    <property type="entry name" value="Tetratricopeptide repeat domain"/>
    <property type="match status" value="1"/>
</dbReference>
<protein>
    <submittedName>
        <fullName evidence="1">Uncharacterized protein</fullName>
    </submittedName>
</protein>
<sequence length="85" mass="9732">MLEHVVAVQKETLDEKDYLRLASEHILATAYLGNQRIKEAIKILEHVVAIKAEMLAENNPSRQLSVNLLQDCFKRLEVAYNNNNV</sequence>
<dbReference type="OrthoDB" id="5240272at2759"/>
<keyword evidence="2" id="KW-1185">Reference proteome</keyword>
<evidence type="ECO:0000313" key="1">
    <source>
        <dbReference type="EMBL" id="KAH7239940.1"/>
    </source>
</evidence>
<evidence type="ECO:0000313" key="2">
    <source>
        <dbReference type="Proteomes" id="UP000720189"/>
    </source>
</evidence>
<name>A0A9P9K109_FUSRE</name>
<gene>
    <name evidence="1" type="ORF">BKA55DRAFT_576794</name>
</gene>
<accession>A0A9P9K109</accession>
<dbReference type="AlphaFoldDB" id="A0A9P9K109"/>
<comment type="caution">
    <text evidence="1">The sequence shown here is derived from an EMBL/GenBank/DDBJ whole genome shotgun (WGS) entry which is preliminary data.</text>
</comment>
<dbReference type="RefSeq" id="XP_046045734.1">
    <property type="nucleotide sequence ID" value="XM_046193516.1"/>
</dbReference>
<organism evidence="1 2">
    <name type="scientific">Fusarium redolens</name>
    <dbReference type="NCBI Taxonomy" id="48865"/>
    <lineage>
        <taxon>Eukaryota</taxon>
        <taxon>Fungi</taxon>
        <taxon>Dikarya</taxon>
        <taxon>Ascomycota</taxon>
        <taxon>Pezizomycotina</taxon>
        <taxon>Sordariomycetes</taxon>
        <taxon>Hypocreomycetidae</taxon>
        <taxon>Hypocreales</taxon>
        <taxon>Nectriaceae</taxon>
        <taxon>Fusarium</taxon>
        <taxon>Fusarium redolens species complex</taxon>
    </lineage>
</organism>